<evidence type="ECO:0000256" key="1">
    <source>
        <dbReference type="ARBA" id="ARBA00007626"/>
    </source>
</evidence>
<feature type="repeat" description="PPR" evidence="4">
    <location>
        <begin position="271"/>
        <end position="305"/>
    </location>
</feature>
<dbReference type="EnsemblPlants" id="OPUNC12G08640.2">
    <property type="protein sequence ID" value="OPUNC12G08640.2"/>
    <property type="gene ID" value="OPUNC12G08640"/>
</dbReference>
<dbReference type="AlphaFoldDB" id="A0A0E0MLP0"/>
<feature type="repeat" description="PPR" evidence="4">
    <location>
        <begin position="306"/>
        <end position="340"/>
    </location>
</feature>
<comment type="similarity">
    <text evidence="1">Belongs to the PPR family. P subfamily.</text>
</comment>
<reference evidence="6" key="1">
    <citation type="submission" date="2015-04" db="UniProtKB">
        <authorList>
            <consortium name="EnsemblPlants"/>
        </authorList>
    </citation>
    <scope>IDENTIFICATION</scope>
</reference>
<evidence type="ECO:0000313" key="6">
    <source>
        <dbReference type="EnsemblPlants" id="OPUNC12G08640.2"/>
    </source>
</evidence>
<dbReference type="NCBIfam" id="TIGR00756">
    <property type="entry name" value="PPR"/>
    <property type="match status" value="3"/>
</dbReference>
<accession>A0A0E0MLP0</accession>
<reference evidence="6" key="2">
    <citation type="submission" date="2018-05" db="EMBL/GenBank/DDBJ databases">
        <title>OpunRS2 (Oryza punctata Reference Sequence Version 2).</title>
        <authorList>
            <person name="Zhang J."/>
            <person name="Kudrna D."/>
            <person name="Lee S."/>
            <person name="Talag J."/>
            <person name="Welchert J."/>
            <person name="Wing R.A."/>
        </authorList>
    </citation>
    <scope>NUCLEOTIDE SEQUENCE [LARGE SCALE GENOMIC DNA]</scope>
</reference>
<dbReference type="Gene3D" id="1.25.40.10">
    <property type="entry name" value="Tetratricopeptide repeat domain"/>
    <property type="match status" value="2"/>
</dbReference>
<dbReference type="HOGENOM" id="CLU_002706_49_26_1"/>
<dbReference type="PANTHER" id="PTHR47939:SF1">
    <property type="entry name" value="OS04G0684500 PROTEIN"/>
    <property type="match status" value="1"/>
</dbReference>
<feature type="repeat" description="PPR" evidence="4">
    <location>
        <begin position="377"/>
        <end position="411"/>
    </location>
</feature>
<evidence type="ECO:0000256" key="3">
    <source>
        <dbReference type="ARBA" id="ARBA00022946"/>
    </source>
</evidence>
<evidence type="ECO:0008006" key="8">
    <source>
        <dbReference type="Google" id="ProtNLM"/>
    </source>
</evidence>
<dbReference type="Proteomes" id="UP000026962">
    <property type="component" value="Chromosome 12"/>
</dbReference>
<keyword evidence="3" id="KW-0809">Transit peptide</keyword>
<keyword evidence="7" id="KW-1185">Reference proteome</keyword>
<protein>
    <recommendedName>
        <fullName evidence="8">Pentatricopeptide repeat-containing protein</fullName>
    </recommendedName>
</protein>
<feature type="compositionally biased region" description="Pro residues" evidence="5">
    <location>
        <begin position="163"/>
        <end position="183"/>
    </location>
</feature>
<evidence type="ECO:0000313" key="7">
    <source>
        <dbReference type="Proteomes" id="UP000026962"/>
    </source>
</evidence>
<dbReference type="InterPro" id="IPR050667">
    <property type="entry name" value="PPR-containing_protein"/>
</dbReference>
<organism evidence="6">
    <name type="scientific">Oryza punctata</name>
    <name type="common">Red rice</name>
    <dbReference type="NCBI Taxonomy" id="4537"/>
    <lineage>
        <taxon>Eukaryota</taxon>
        <taxon>Viridiplantae</taxon>
        <taxon>Streptophyta</taxon>
        <taxon>Embryophyta</taxon>
        <taxon>Tracheophyta</taxon>
        <taxon>Spermatophyta</taxon>
        <taxon>Magnoliopsida</taxon>
        <taxon>Liliopsida</taxon>
        <taxon>Poales</taxon>
        <taxon>Poaceae</taxon>
        <taxon>BOP clade</taxon>
        <taxon>Oryzoideae</taxon>
        <taxon>Oryzeae</taxon>
        <taxon>Oryzinae</taxon>
        <taxon>Oryza</taxon>
    </lineage>
</organism>
<dbReference type="InterPro" id="IPR002885">
    <property type="entry name" value="PPR_rpt"/>
</dbReference>
<name>A0A0E0MLP0_ORYPU</name>
<dbReference type="Pfam" id="PF01535">
    <property type="entry name" value="PPR"/>
    <property type="match status" value="1"/>
</dbReference>
<dbReference type="PROSITE" id="PS51375">
    <property type="entry name" value="PPR"/>
    <property type="match status" value="3"/>
</dbReference>
<dbReference type="Pfam" id="PF13041">
    <property type="entry name" value="PPR_2"/>
    <property type="match status" value="1"/>
</dbReference>
<keyword evidence="2" id="KW-0677">Repeat</keyword>
<feature type="region of interest" description="Disordered" evidence="5">
    <location>
        <begin position="160"/>
        <end position="192"/>
    </location>
</feature>
<dbReference type="eggNOG" id="KOG4197">
    <property type="taxonomic scope" value="Eukaryota"/>
</dbReference>
<dbReference type="Gramene" id="OPUNC12G08640.2">
    <property type="protein sequence ID" value="OPUNC12G08640.2"/>
    <property type="gene ID" value="OPUNC12G08640"/>
</dbReference>
<evidence type="ECO:0000256" key="2">
    <source>
        <dbReference type="ARBA" id="ARBA00022737"/>
    </source>
</evidence>
<evidence type="ECO:0000256" key="4">
    <source>
        <dbReference type="PROSITE-ProRule" id="PRU00708"/>
    </source>
</evidence>
<dbReference type="InterPro" id="IPR011990">
    <property type="entry name" value="TPR-like_helical_dom_sf"/>
</dbReference>
<dbReference type="PANTHER" id="PTHR47939">
    <property type="entry name" value="MEMBRANE-ASSOCIATED SALT-INDUCIBLE PROTEIN-LIKE"/>
    <property type="match status" value="1"/>
</dbReference>
<sequence length="558" mass="61494">MGGDPTADPSSPYFIDADHPYAAAAASALTSHRSRSKWSHLSSLTVPDPLPASAVAAVPLLLRRRPHVALTFHLFATRRLLPSGSPPPLLLSVSAAHVAAASRLRRAAISVLSSAARHYPHSQIFAALAATYRRFASAPFVFDLLLLAYLRSRRDTLAAASPPLAPSPPPPPPSSAPSPPPRRPSTCTTKSTRARVQGSTANYCRPFIPSTPSSSLSTVKGSAMISRLCSRKWIDIHACTIIRMAAYCDIKEVEKARGLWDEMVEGGIQPDVAAYNTMISGYCGAGEVGTAEEMFKDMEMGGINPSVTTFEWLVRGHCRVGDIDAAMLVRADMSRRGFRMAAEVVEEVVNLLCQKKRVKEALDVLKEEMRKEEFVPSRECYEVLIRELCEQGEVEVAMRLQAEMAGMGFKAGSEVYCAFVCAYEKAEDYEMAEKLREELSCWSSYSLYLRGPYLVEFEGKVLSVCAPKPFEPDGGGKFFVGELTVGENRAALVKLDDSELSNNSWFVGPVQSFCARMKGQRVYEFAYKPQWDGEDIGKKHYHVHYHDLLKKKVQISHS</sequence>
<evidence type="ECO:0000256" key="5">
    <source>
        <dbReference type="SAM" id="MobiDB-lite"/>
    </source>
</evidence>
<proteinExistence type="inferred from homology"/>
<dbReference type="STRING" id="4537.A0A0E0MLP0"/>